<evidence type="ECO:0000313" key="3">
    <source>
        <dbReference type="EMBL" id="GAD74398.1"/>
    </source>
</evidence>
<keyword evidence="1" id="KW-0812">Transmembrane</keyword>
<evidence type="ECO:0000256" key="1">
    <source>
        <dbReference type="SAM" id="Phobius"/>
    </source>
</evidence>
<feature type="domain" description="TadE-like" evidence="2">
    <location>
        <begin position="13"/>
        <end position="55"/>
    </location>
</feature>
<keyword evidence="1" id="KW-1133">Transmembrane helix</keyword>
<feature type="transmembrane region" description="Helical" evidence="1">
    <location>
        <begin position="20"/>
        <end position="41"/>
    </location>
</feature>
<keyword evidence="1" id="KW-0472">Membrane</keyword>
<comment type="caution">
    <text evidence="3">The sequence shown here is derived from an EMBL/GenBank/DDBJ whole genome shotgun (WGS) entry which is preliminary data.</text>
</comment>
<dbReference type="RefSeq" id="WP_021708178.1">
    <property type="nucleotide sequence ID" value="NZ_BAOB01000036.1"/>
</dbReference>
<dbReference type="STRING" id="1219077.VAZ01S_010_00510"/>
<keyword evidence="4" id="KW-1185">Reference proteome</keyword>
<evidence type="ECO:0000259" key="2">
    <source>
        <dbReference type="Pfam" id="PF07811"/>
    </source>
</evidence>
<dbReference type="Pfam" id="PF07811">
    <property type="entry name" value="TadE"/>
    <property type="match status" value="1"/>
</dbReference>
<sequence length="149" mass="16402">MPTLLRSSFKSRGIAALEFIIVLPVLLMLVVLVIDVCRVFIEYTTLNKALHGGVRYAVMDTYGTLTLDTIADETKIKNFVMYGHPTASITPIIDTITAEDISITPPTDSNKAVVVSATYQYSPIFAQLPFTEQNLQFDIVATATMRVSP</sequence>
<protein>
    <recommendedName>
        <fullName evidence="2">TadE-like domain-containing protein</fullName>
    </recommendedName>
</protein>
<proteinExistence type="predicted"/>
<dbReference type="OrthoDB" id="5906122at2"/>
<reference evidence="3 4" key="1">
    <citation type="submission" date="2013-09" db="EMBL/GenBank/DDBJ databases">
        <title>Whole genome shotgun sequence of Vibrio azureus NBRC 104587.</title>
        <authorList>
            <person name="Isaki S."/>
            <person name="Hosoyama A."/>
            <person name="Numata M."/>
            <person name="Hashimoto M."/>
            <person name="Hosoyama Y."/>
            <person name="Tsuchikane K."/>
            <person name="Noguchi M."/>
            <person name="Hirakata S."/>
            <person name="Ichikawa N."/>
            <person name="Ohji S."/>
            <person name="Yamazoe A."/>
            <person name="Fujita N."/>
        </authorList>
    </citation>
    <scope>NUCLEOTIDE SEQUENCE [LARGE SCALE GENOMIC DNA]</scope>
    <source>
        <strain evidence="3 4">NBRC 104587</strain>
    </source>
</reference>
<dbReference type="Proteomes" id="UP000016567">
    <property type="component" value="Unassembled WGS sequence"/>
</dbReference>
<dbReference type="InterPro" id="IPR012495">
    <property type="entry name" value="TadE-like_dom"/>
</dbReference>
<dbReference type="EMBL" id="BATL01000010">
    <property type="protein sequence ID" value="GAD74398.1"/>
    <property type="molecule type" value="Genomic_DNA"/>
</dbReference>
<name>U3C7I2_9VIBR</name>
<organism evidence="3 4">
    <name type="scientific">Vibrio azureus NBRC 104587</name>
    <dbReference type="NCBI Taxonomy" id="1219077"/>
    <lineage>
        <taxon>Bacteria</taxon>
        <taxon>Pseudomonadati</taxon>
        <taxon>Pseudomonadota</taxon>
        <taxon>Gammaproteobacteria</taxon>
        <taxon>Vibrionales</taxon>
        <taxon>Vibrionaceae</taxon>
        <taxon>Vibrio</taxon>
    </lineage>
</organism>
<accession>U3C7I2</accession>
<gene>
    <name evidence="3" type="ORF">VAZ01S_010_00510</name>
</gene>
<evidence type="ECO:0000313" key="4">
    <source>
        <dbReference type="Proteomes" id="UP000016567"/>
    </source>
</evidence>
<dbReference type="AlphaFoldDB" id="U3C7I2"/>
<dbReference type="eggNOG" id="COG4961">
    <property type="taxonomic scope" value="Bacteria"/>
</dbReference>